<gene>
    <name evidence="1" type="ORF">AAF712_015239</name>
</gene>
<accession>A0ABR2ZBC4</accession>
<organism evidence="1 2">
    <name type="scientific">Marasmius tenuissimus</name>
    <dbReference type="NCBI Taxonomy" id="585030"/>
    <lineage>
        <taxon>Eukaryota</taxon>
        <taxon>Fungi</taxon>
        <taxon>Dikarya</taxon>
        <taxon>Basidiomycota</taxon>
        <taxon>Agaricomycotina</taxon>
        <taxon>Agaricomycetes</taxon>
        <taxon>Agaricomycetidae</taxon>
        <taxon>Agaricales</taxon>
        <taxon>Marasmiineae</taxon>
        <taxon>Marasmiaceae</taxon>
        <taxon>Marasmius</taxon>
    </lineage>
</organism>
<proteinExistence type="predicted"/>
<evidence type="ECO:0000313" key="2">
    <source>
        <dbReference type="Proteomes" id="UP001437256"/>
    </source>
</evidence>
<comment type="caution">
    <text evidence="1">The sequence shown here is derived from an EMBL/GenBank/DDBJ whole genome shotgun (WGS) entry which is preliminary data.</text>
</comment>
<protein>
    <submittedName>
        <fullName evidence="1">Uncharacterized protein</fullName>
    </submittedName>
</protein>
<sequence>MSTMYHMISIMFNTRYLFCRGTLLVTRFLFYQEEGNQVWVQEGFGSPFGRRKVRDYLCWIYLLSYLCFSSLTSKAVTTPRNKSKKDSGSSVDDAGVAALSSRVATVEESIAAMRQQLLDLHTSYDSNHVAILRMIADLKPSEPINLDVVDRLEELWNMLAETRVSMQSLSSSLGTMLPCEEFE</sequence>
<keyword evidence="2" id="KW-1185">Reference proteome</keyword>
<dbReference type="Proteomes" id="UP001437256">
    <property type="component" value="Unassembled WGS sequence"/>
</dbReference>
<reference evidence="1 2" key="1">
    <citation type="submission" date="2024-05" db="EMBL/GenBank/DDBJ databases">
        <title>A draft genome resource for the thread blight pathogen Marasmius tenuissimus strain MS-2.</title>
        <authorList>
            <person name="Yulfo-Soto G.E."/>
            <person name="Baruah I.K."/>
            <person name="Amoako-Attah I."/>
            <person name="Bukari Y."/>
            <person name="Meinhardt L.W."/>
            <person name="Bailey B.A."/>
            <person name="Cohen S.P."/>
        </authorList>
    </citation>
    <scope>NUCLEOTIDE SEQUENCE [LARGE SCALE GENOMIC DNA]</scope>
    <source>
        <strain evidence="1 2">MS-2</strain>
    </source>
</reference>
<evidence type="ECO:0000313" key="1">
    <source>
        <dbReference type="EMBL" id="KAL0058098.1"/>
    </source>
</evidence>
<name>A0ABR2ZBC4_9AGAR</name>
<dbReference type="EMBL" id="JBBXMP010000366">
    <property type="protein sequence ID" value="KAL0058098.1"/>
    <property type="molecule type" value="Genomic_DNA"/>
</dbReference>